<evidence type="ECO:0000313" key="2">
    <source>
        <dbReference type="EMBL" id="TMM49802.1"/>
    </source>
</evidence>
<feature type="transmembrane region" description="Helical" evidence="1">
    <location>
        <begin position="159"/>
        <end position="179"/>
    </location>
</feature>
<accession>A0A5S3P8H3</accession>
<keyword evidence="1" id="KW-1133">Transmembrane helix</keyword>
<keyword evidence="3" id="KW-1185">Reference proteome</keyword>
<dbReference type="Proteomes" id="UP000309668">
    <property type="component" value="Unassembled WGS sequence"/>
</dbReference>
<reference evidence="2 3" key="1">
    <citation type="submission" date="2019-05" db="EMBL/GenBank/DDBJ databases">
        <title>Erythrobacter marisflavi sp. nov., isolated from isolated from water of an estuary environment.</title>
        <authorList>
            <person name="Yoon J.-H."/>
        </authorList>
    </citation>
    <scope>NUCLEOTIDE SEQUENCE [LARGE SCALE GENOMIC DNA]</scope>
    <source>
        <strain evidence="2 3">KEM-5</strain>
    </source>
</reference>
<dbReference type="AlphaFoldDB" id="A0A5S3P8H3"/>
<protein>
    <recommendedName>
        <fullName evidence="4">Metal-dependent hydrolase</fullName>
    </recommendedName>
</protein>
<evidence type="ECO:0000313" key="3">
    <source>
        <dbReference type="Proteomes" id="UP000309668"/>
    </source>
</evidence>
<feature type="transmembrane region" description="Helical" evidence="1">
    <location>
        <begin position="127"/>
        <end position="152"/>
    </location>
</feature>
<dbReference type="OrthoDB" id="327431at2"/>
<sequence length="226" mass="24643">MFIGHFAPAFAARATTDEAAGLGKLFVAAQLVDIAFFTFAILGVEKMRIVPGITAMNPFDLYHMPLTHSLLGSAVFAAVAAILMGVFTRSGVAAAWTGIVVLSHWLLDLLVHRPDLTMAGGEEKYGFGLWNSPLVAMPLELAITGLAFWWYLRRTKGPIVPPMALMGVMLVFQAFNWFGPEPREAGIALYLTALFAYAIMAALAFWTGSTRWHRQQVGLAVASVRR</sequence>
<feature type="transmembrane region" description="Helical" evidence="1">
    <location>
        <begin position="185"/>
        <end position="206"/>
    </location>
</feature>
<name>A0A5S3P8H3_9SPHN</name>
<comment type="caution">
    <text evidence="2">The sequence shown here is derived from an EMBL/GenBank/DDBJ whole genome shotgun (WGS) entry which is preliminary data.</text>
</comment>
<keyword evidence="1" id="KW-0812">Transmembrane</keyword>
<dbReference type="RefSeq" id="WP_138615362.1">
    <property type="nucleotide sequence ID" value="NZ_VCAO01000001.1"/>
</dbReference>
<dbReference type="EMBL" id="VCAO01000001">
    <property type="protein sequence ID" value="TMM49802.1"/>
    <property type="molecule type" value="Genomic_DNA"/>
</dbReference>
<evidence type="ECO:0008006" key="4">
    <source>
        <dbReference type="Google" id="ProtNLM"/>
    </source>
</evidence>
<proteinExistence type="predicted"/>
<keyword evidence="1" id="KW-0472">Membrane</keyword>
<gene>
    <name evidence="2" type="ORF">FEV51_00960</name>
</gene>
<feature type="transmembrane region" description="Helical" evidence="1">
    <location>
        <begin position="62"/>
        <end position="83"/>
    </location>
</feature>
<evidence type="ECO:0000256" key="1">
    <source>
        <dbReference type="SAM" id="Phobius"/>
    </source>
</evidence>
<organism evidence="2 3">
    <name type="scientific">Qipengyuania marisflavi</name>
    <dbReference type="NCBI Taxonomy" id="2486356"/>
    <lineage>
        <taxon>Bacteria</taxon>
        <taxon>Pseudomonadati</taxon>
        <taxon>Pseudomonadota</taxon>
        <taxon>Alphaproteobacteria</taxon>
        <taxon>Sphingomonadales</taxon>
        <taxon>Erythrobacteraceae</taxon>
        <taxon>Qipengyuania</taxon>
    </lineage>
</organism>
<feature type="transmembrane region" description="Helical" evidence="1">
    <location>
        <begin position="21"/>
        <end position="42"/>
    </location>
</feature>
<feature type="transmembrane region" description="Helical" evidence="1">
    <location>
        <begin position="90"/>
        <end position="107"/>
    </location>
</feature>